<reference evidence="6 7" key="1">
    <citation type="submission" date="2019-08" db="EMBL/GenBank/DDBJ databases">
        <title>In-depth cultivation of the pig gut microbiome towards novel bacterial diversity and tailored functional studies.</title>
        <authorList>
            <person name="Wylensek D."/>
            <person name="Hitch T.C.A."/>
            <person name="Clavel T."/>
        </authorList>
    </citation>
    <scope>NUCLEOTIDE SEQUENCE [LARGE SCALE GENOMIC DNA]</scope>
    <source>
        <strain evidence="6 7">WCA-389-WT-23B</strain>
    </source>
</reference>
<dbReference type="EMBL" id="VUMI01000009">
    <property type="protein sequence ID" value="MSS88127.1"/>
    <property type="molecule type" value="Genomic_DNA"/>
</dbReference>
<evidence type="ECO:0000256" key="4">
    <source>
        <dbReference type="ARBA" id="ARBA00022833"/>
    </source>
</evidence>
<comment type="caution">
    <text evidence="6">The sequence shown here is derived from an EMBL/GenBank/DDBJ whole genome shotgun (WGS) entry which is preliminary data.</text>
</comment>
<dbReference type="PANTHER" id="PTHR35005">
    <property type="entry name" value="3-DEHYDRO-SCYLLO-INOSOSE HYDROLASE"/>
    <property type="match status" value="1"/>
</dbReference>
<proteinExistence type="inferred from homology"/>
<keyword evidence="7" id="KW-1185">Reference proteome</keyword>
<dbReference type="SUPFAM" id="SSF102215">
    <property type="entry name" value="Creatininase"/>
    <property type="match status" value="1"/>
</dbReference>
<keyword evidence="4" id="KW-0862">Zinc</keyword>
<keyword evidence="2" id="KW-0479">Metal-binding</keyword>
<evidence type="ECO:0000256" key="1">
    <source>
        <dbReference type="ARBA" id="ARBA00001947"/>
    </source>
</evidence>
<dbReference type="GO" id="GO:0009231">
    <property type="term" value="P:riboflavin biosynthetic process"/>
    <property type="evidence" value="ECO:0007669"/>
    <property type="project" value="TreeGrafter"/>
</dbReference>
<dbReference type="InterPro" id="IPR024087">
    <property type="entry name" value="Creatininase-like_sf"/>
</dbReference>
<dbReference type="Pfam" id="PF02633">
    <property type="entry name" value="Creatininase"/>
    <property type="match status" value="1"/>
</dbReference>
<comment type="cofactor">
    <cofactor evidence="1">
        <name>Zn(2+)</name>
        <dbReference type="ChEBI" id="CHEBI:29105"/>
    </cofactor>
</comment>
<dbReference type="GeneID" id="86052888"/>
<dbReference type="GO" id="GO:0016811">
    <property type="term" value="F:hydrolase activity, acting on carbon-nitrogen (but not peptide) bonds, in linear amides"/>
    <property type="evidence" value="ECO:0007669"/>
    <property type="project" value="TreeGrafter"/>
</dbReference>
<dbReference type="RefSeq" id="WP_154464091.1">
    <property type="nucleotide sequence ID" value="NZ_JAXDZL010000165.1"/>
</dbReference>
<evidence type="ECO:0000256" key="3">
    <source>
        <dbReference type="ARBA" id="ARBA00022801"/>
    </source>
</evidence>
<comment type="similarity">
    <text evidence="5">Belongs to the creatininase superfamily.</text>
</comment>
<evidence type="ECO:0000256" key="5">
    <source>
        <dbReference type="ARBA" id="ARBA00024029"/>
    </source>
</evidence>
<dbReference type="GO" id="GO:0046872">
    <property type="term" value="F:metal ion binding"/>
    <property type="evidence" value="ECO:0007669"/>
    <property type="project" value="UniProtKB-KW"/>
</dbReference>
<name>A0A6N7WCC9_9FIRM</name>
<organism evidence="6 7">
    <name type="scientific">Eisenbergiella porci</name>
    <dbReference type="NCBI Taxonomy" id="2652274"/>
    <lineage>
        <taxon>Bacteria</taxon>
        <taxon>Bacillati</taxon>
        <taxon>Bacillota</taxon>
        <taxon>Clostridia</taxon>
        <taxon>Lachnospirales</taxon>
        <taxon>Lachnospiraceae</taxon>
        <taxon>Eisenbergiella</taxon>
    </lineage>
</organism>
<gene>
    <name evidence="6" type="ORF">FYJ45_07395</name>
</gene>
<dbReference type="Proteomes" id="UP000436047">
    <property type="component" value="Unassembled WGS sequence"/>
</dbReference>
<evidence type="ECO:0000256" key="2">
    <source>
        <dbReference type="ARBA" id="ARBA00022723"/>
    </source>
</evidence>
<dbReference type="PANTHER" id="PTHR35005:SF1">
    <property type="entry name" value="2-AMINO-5-FORMYLAMINO-6-RIBOSYLAMINOPYRIMIDIN-4(3H)-ONE 5'-MONOPHOSPHATE DEFORMYLASE"/>
    <property type="match status" value="1"/>
</dbReference>
<dbReference type="AlphaFoldDB" id="A0A6N7WCC9"/>
<accession>A0A6N7WCC9</accession>
<dbReference type="Gene3D" id="3.40.50.10310">
    <property type="entry name" value="Creatininase"/>
    <property type="match status" value="1"/>
</dbReference>
<evidence type="ECO:0000313" key="6">
    <source>
        <dbReference type="EMBL" id="MSS88127.1"/>
    </source>
</evidence>
<sequence>MELRSRFLPKLLNSEVEAYLENNDIIIVPVGTVEMHGGLPLDCETVISEAVALKMAEACDGLVLSGLPYFYAGATASGRGTTQVSIRQGIDYLGAIARSLLRQGFRRQIYISLHGPAHMTCSPMVRDFFDETGVPILYMDMTMQMFGAARDLFSAEDMQKNPLGFMEKLDGMFLGAYDILGRLEDVPLTTEFFSMQPQTVAPFNRIFNLAYQSGSVGYCFGDPGDHASTTPVPTAERRQELAQEGRRLIDELVKRIDVPAVVESLAQLRAFEEDVMERFPWMPAACHRKDSENK</sequence>
<protein>
    <submittedName>
        <fullName evidence="6">Creatinine amidohydrolase</fullName>
    </submittedName>
</protein>
<dbReference type="InterPro" id="IPR003785">
    <property type="entry name" value="Creatininase/forma_Hydrolase"/>
</dbReference>
<evidence type="ECO:0000313" key="7">
    <source>
        <dbReference type="Proteomes" id="UP000436047"/>
    </source>
</evidence>
<keyword evidence="3 6" id="KW-0378">Hydrolase</keyword>